<evidence type="ECO:0000256" key="2">
    <source>
        <dbReference type="ARBA" id="ARBA00022448"/>
    </source>
</evidence>
<dbReference type="Pfam" id="PF07690">
    <property type="entry name" value="MFS_1"/>
    <property type="match status" value="1"/>
</dbReference>
<evidence type="ECO:0000313" key="8">
    <source>
        <dbReference type="EMBL" id="GAA2148851.1"/>
    </source>
</evidence>
<comment type="subcellular location">
    <subcellularLocation>
        <location evidence="1">Cell membrane</location>
        <topology evidence="1">Multi-pass membrane protein</topology>
    </subcellularLocation>
</comment>
<dbReference type="Proteomes" id="UP001501771">
    <property type="component" value="Unassembled WGS sequence"/>
</dbReference>
<evidence type="ECO:0000313" key="9">
    <source>
        <dbReference type="Proteomes" id="UP001501771"/>
    </source>
</evidence>
<dbReference type="InterPro" id="IPR011701">
    <property type="entry name" value="MFS"/>
</dbReference>
<feature type="transmembrane region" description="Helical" evidence="7">
    <location>
        <begin position="261"/>
        <end position="282"/>
    </location>
</feature>
<evidence type="ECO:0000256" key="1">
    <source>
        <dbReference type="ARBA" id="ARBA00004651"/>
    </source>
</evidence>
<feature type="transmembrane region" description="Helical" evidence="7">
    <location>
        <begin position="303"/>
        <end position="329"/>
    </location>
</feature>
<keyword evidence="5 7" id="KW-1133">Transmembrane helix</keyword>
<keyword evidence="6 7" id="KW-0472">Membrane</keyword>
<protein>
    <submittedName>
        <fullName evidence="8">MFS transporter</fullName>
    </submittedName>
</protein>
<dbReference type="SUPFAM" id="SSF103473">
    <property type="entry name" value="MFS general substrate transporter"/>
    <property type="match status" value="1"/>
</dbReference>
<keyword evidence="4 7" id="KW-0812">Transmembrane</keyword>
<name>A0ABP5LK77_9ACTN</name>
<dbReference type="Gene3D" id="1.20.1250.20">
    <property type="entry name" value="MFS general substrate transporter like domains"/>
    <property type="match status" value="1"/>
</dbReference>
<evidence type="ECO:0000256" key="4">
    <source>
        <dbReference type="ARBA" id="ARBA00022692"/>
    </source>
</evidence>
<organism evidence="8 9">
    <name type="scientific">Nocardioides koreensis</name>
    <dbReference type="NCBI Taxonomy" id="433651"/>
    <lineage>
        <taxon>Bacteria</taxon>
        <taxon>Bacillati</taxon>
        <taxon>Actinomycetota</taxon>
        <taxon>Actinomycetes</taxon>
        <taxon>Propionibacteriales</taxon>
        <taxon>Nocardioidaceae</taxon>
        <taxon>Nocardioides</taxon>
    </lineage>
</organism>
<accession>A0ABP5LK77</accession>
<dbReference type="PANTHER" id="PTHR23517:SF2">
    <property type="entry name" value="MULTIDRUG RESISTANCE PROTEIN MDTH"/>
    <property type="match status" value="1"/>
</dbReference>
<gene>
    <name evidence="8" type="ORF">GCM10009844_27830</name>
</gene>
<dbReference type="EMBL" id="BAAAQR010000008">
    <property type="protein sequence ID" value="GAA2148851.1"/>
    <property type="molecule type" value="Genomic_DNA"/>
</dbReference>
<dbReference type="PANTHER" id="PTHR23517">
    <property type="entry name" value="RESISTANCE PROTEIN MDTM, PUTATIVE-RELATED-RELATED"/>
    <property type="match status" value="1"/>
</dbReference>
<keyword evidence="2" id="KW-0813">Transport</keyword>
<comment type="caution">
    <text evidence="8">The sequence shown here is derived from an EMBL/GenBank/DDBJ whole genome shotgun (WGS) entry which is preliminary data.</text>
</comment>
<evidence type="ECO:0000256" key="6">
    <source>
        <dbReference type="ARBA" id="ARBA00023136"/>
    </source>
</evidence>
<feature type="transmembrane region" description="Helical" evidence="7">
    <location>
        <begin position="159"/>
        <end position="176"/>
    </location>
</feature>
<evidence type="ECO:0000256" key="3">
    <source>
        <dbReference type="ARBA" id="ARBA00022475"/>
    </source>
</evidence>
<evidence type="ECO:0000256" key="7">
    <source>
        <dbReference type="SAM" id="Phobius"/>
    </source>
</evidence>
<reference evidence="9" key="1">
    <citation type="journal article" date="2019" name="Int. J. Syst. Evol. Microbiol.">
        <title>The Global Catalogue of Microorganisms (GCM) 10K type strain sequencing project: providing services to taxonomists for standard genome sequencing and annotation.</title>
        <authorList>
            <consortium name="The Broad Institute Genomics Platform"/>
            <consortium name="The Broad Institute Genome Sequencing Center for Infectious Disease"/>
            <person name="Wu L."/>
            <person name="Ma J."/>
        </authorList>
    </citation>
    <scope>NUCLEOTIDE SEQUENCE [LARGE SCALE GENOMIC DNA]</scope>
    <source>
        <strain evidence="9">JCM 16022</strain>
    </source>
</reference>
<feature type="transmembrane region" description="Helical" evidence="7">
    <location>
        <begin position="36"/>
        <end position="58"/>
    </location>
</feature>
<feature type="transmembrane region" description="Helical" evidence="7">
    <location>
        <begin position="182"/>
        <end position="201"/>
    </location>
</feature>
<keyword evidence="3" id="KW-1003">Cell membrane</keyword>
<proteinExistence type="predicted"/>
<evidence type="ECO:0000256" key="5">
    <source>
        <dbReference type="ARBA" id="ARBA00022989"/>
    </source>
</evidence>
<sequence length="430" mass="45156">MGASSHRLVECRPVPSLVDRFLPPTPLARKLSAQSILFAVGEGFFLTGSAVFFTHIVGLSAAQVGLGLTVAGVVTFFFAVPLGRLADRVGPQRMWAAGALAEAVLYLAWPWISGFASYVAMMIVLQLVSGAGGAGRGAYTLGIFSGEERIRSLAFMRSALNIGFTFGALLGGLALATNSDSLIRMVPLATAAILGLNAALISRLPRTSHDEPKVTPKQVITPGALRNKGFLALNVCDGVLSTNQVLLNVVIPLWLVQETDAPRVLLAWLFGTNTVLAVLLQVSASRGAESVPGALRAARISAAFFVLSCLIVLVTHDTIGWVTIALVWLGHVTVTGAELFQSAGHWGLVAELSDPDRRGEYQGAARLGGTVGQVWAPAAYTFLAINWGTPGWLLIGGIVVVAAIGIHPAARAAERFLQADHSGEATRLPA</sequence>
<feature type="transmembrane region" description="Helical" evidence="7">
    <location>
        <begin position="64"/>
        <end position="82"/>
    </location>
</feature>
<dbReference type="InterPro" id="IPR036259">
    <property type="entry name" value="MFS_trans_sf"/>
</dbReference>
<dbReference type="InterPro" id="IPR050171">
    <property type="entry name" value="MFS_Transporters"/>
</dbReference>
<keyword evidence="9" id="KW-1185">Reference proteome</keyword>
<feature type="transmembrane region" description="Helical" evidence="7">
    <location>
        <begin position="391"/>
        <end position="410"/>
    </location>
</feature>